<gene>
    <name evidence="2" type="ORF">C2E15_09335</name>
</gene>
<reference evidence="2 3" key="1">
    <citation type="submission" date="2018-01" db="EMBL/GenBank/DDBJ databases">
        <title>Complete and assembled Genome of Pantoea gaviniae DSM22758T.</title>
        <authorList>
            <person name="Stevens M.J.A."/>
            <person name="Zurfluh K."/>
            <person name="Stephan R."/>
        </authorList>
    </citation>
    <scope>NUCLEOTIDE SEQUENCE [LARGE SCALE GENOMIC DNA]</scope>
    <source>
        <strain evidence="2 3">DSM 22758</strain>
    </source>
</reference>
<dbReference type="RefSeq" id="WP_104957121.1">
    <property type="nucleotide sequence ID" value="NZ_CP026377.1"/>
</dbReference>
<evidence type="ECO:0000313" key="3">
    <source>
        <dbReference type="Proteomes" id="UP000238365"/>
    </source>
</evidence>
<evidence type="ECO:0008006" key="4">
    <source>
        <dbReference type="Google" id="ProtNLM"/>
    </source>
</evidence>
<keyword evidence="1" id="KW-1133">Transmembrane helix</keyword>
<evidence type="ECO:0000313" key="2">
    <source>
        <dbReference type="EMBL" id="AUX93258.1"/>
    </source>
</evidence>
<dbReference type="OrthoDB" id="6494670at2"/>
<dbReference type="KEGG" id="pgz:C2E15_09335"/>
<dbReference type="InterPro" id="IPR019698">
    <property type="entry name" value="DUF2583"/>
</dbReference>
<protein>
    <recommendedName>
        <fullName evidence="4">DUF2583 domain-containing protein</fullName>
    </recommendedName>
</protein>
<evidence type="ECO:0000256" key="1">
    <source>
        <dbReference type="SAM" id="Phobius"/>
    </source>
</evidence>
<feature type="transmembrane region" description="Helical" evidence="1">
    <location>
        <begin position="12"/>
        <end position="30"/>
    </location>
</feature>
<dbReference type="AlphaFoldDB" id="A0A1X1E8B0"/>
<keyword evidence="1" id="KW-0812">Transmembrane</keyword>
<organism evidence="2 3">
    <name type="scientific">Mixta gaviniae</name>
    <dbReference type="NCBI Taxonomy" id="665914"/>
    <lineage>
        <taxon>Bacteria</taxon>
        <taxon>Pseudomonadati</taxon>
        <taxon>Pseudomonadota</taxon>
        <taxon>Gammaproteobacteria</taxon>
        <taxon>Enterobacterales</taxon>
        <taxon>Erwiniaceae</taxon>
        <taxon>Mixta</taxon>
    </lineage>
</organism>
<dbReference type="NCBIfam" id="NF007968">
    <property type="entry name" value="PRK10692.1"/>
    <property type="match status" value="1"/>
</dbReference>
<feature type="transmembrane region" description="Helical" evidence="1">
    <location>
        <begin position="36"/>
        <end position="59"/>
    </location>
</feature>
<sequence length="96" mass="10825">MKRKTAMVAGNILMGLGLLTMLLGIGYAVLNQLPQMQLSSLLTQASILGIFIGALMWLVGARISGREKVADRYYWLRNCDERCRRASRHHHTHSSR</sequence>
<dbReference type="Proteomes" id="UP000238365">
    <property type="component" value="Chromosome"/>
</dbReference>
<dbReference type="Pfam" id="PF10762">
    <property type="entry name" value="DUF2583"/>
    <property type="match status" value="1"/>
</dbReference>
<proteinExistence type="predicted"/>
<name>A0A1X1E8B0_9GAMM</name>
<keyword evidence="1" id="KW-0472">Membrane</keyword>
<dbReference type="EMBL" id="CP026377">
    <property type="protein sequence ID" value="AUX93258.1"/>
    <property type="molecule type" value="Genomic_DNA"/>
</dbReference>
<keyword evidence="3" id="KW-1185">Reference proteome</keyword>
<accession>A0A1X1E8B0</accession>